<keyword evidence="4" id="KW-1185">Reference proteome</keyword>
<feature type="region of interest" description="Disordered" evidence="1">
    <location>
        <begin position="406"/>
        <end position="429"/>
    </location>
</feature>
<dbReference type="CDD" id="cd00085">
    <property type="entry name" value="HNHc"/>
    <property type="match status" value="1"/>
</dbReference>
<protein>
    <submittedName>
        <fullName evidence="3">13E12 repeat family protein</fullName>
    </submittedName>
</protein>
<feature type="compositionally biased region" description="Pro residues" evidence="1">
    <location>
        <begin position="415"/>
        <end position="429"/>
    </location>
</feature>
<dbReference type="Proteomes" id="UP001164390">
    <property type="component" value="Chromosome"/>
</dbReference>
<sequence>MTGVVELIDAVWNADPDDPDERAYLSRVVERFDRDADDADGVDRIAELERSIRSLQGEQLKLIAEFSDASLRSDRDDPRIDPRIVGVARCLEIGLATSSSTQAAQYKISLAVSAVVDHPLTLDFLCNGTVSLSALREVVAATKGLDESDRQAVDRKIAADIAGGLTVPRKLSQAARRHALRLDAEAARKRAEHARTDRSVSMQEGPDGTAHVAVGTTAEKAVECMAVLDDAARAMKRAGDPRTVSQLRSDIAVERITGRMMTETPDVELQIVVSARTLFGLDEEPGLLRGFGPIPSALALALGDSPNTWMRRLVAHPRTQHLIAADPDRRRFGDALRHFLTWTYQGCTVGTCASSARHIDHLIDYARGGKTTLEGGQPVCERHNYDKLHPDVSVDRDLDGTITWTMPSGRSYETHPPPVLGPGSADPPY</sequence>
<dbReference type="Pfam" id="PF02720">
    <property type="entry name" value="DUF222"/>
    <property type="match status" value="1"/>
</dbReference>
<dbReference type="RefSeq" id="WP_271634790.1">
    <property type="nucleotide sequence ID" value="NZ_CP094970.1"/>
</dbReference>
<dbReference type="InterPro" id="IPR003615">
    <property type="entry name" value="HNH_nuc"/>
</dbReference>
<accession>A0AA46TJD9</accession>
<feature type="domain" description="DUF222" evidence="2">
    <location>
        <begin position="47"/>
        <end position="250"/>
    </location>
</feature>
<proteinExistence type="predicted"/>
<dbReference type="AlphaFoldDB" id="A0AA46TJD9"/>
<evidence type="ECO:0000313" key="4">
    <source>
        <dbReference type="Proteomes" id="UP001164390"/>
    </source>
</evidence>
<name>A0AA46TJD9_9ACTN</name>
<dbReference type="InterPro" id="IPR003870">
    <property type="entry name" value="DUF222"/>
</dbReference>
<feature type="compositionally biased region" description="Basic and acidic residues" evidence="1">
    <location>
        <begin position="186"/>
        <end position="198"/>
    </location>
</feature>
<dbReference type="KEGG" id="sgrg:L0C25_02395"/>
<evidence type="ECO:0000256" key="1">
    <source>
        <dbReference type="SAM" id="MobiDB-lite"/>
    </source>
</evidence>
<evidence type="ECO:0000313" key="3">
    <source>
        <dbReference type="EMBL" id="UYM05944.1"/>
    </source>
</evidence>
<dbReference type="EMBL" id="CP094970">
    <property type="protein sequence ID" value="UYM05944.1"/>
    <property type="molecule type" value="Genomic_DNA"/>
</dbReference>
<feature type="region of interest" description="Disordered" evidence="1">
    <location>
        <begin position="186"/>
        <end position="210"/>
    </location>
</feature>
<evidence type="ECO:0000259" key="2">
    <source>
        <dbReference type="Pfam" id="PF02720"/>
    </source>
</evidence>
<gene>
    <name evidence="3" type="ORF">L0C25_02395</name>
</gene>
<reference evidence="3" key="1">
    <citation type="submission" date="2022-01" db="EMBL/GenBank/DDBJ databases">
        <title>Nocardioidaceae gen. sp. A5X3R13.</title>
        <authorList>
            <person name="Lopez Marin M.A."/>
            <person name="Uhlik O."/>
        </authorList>
    </citation>
    <scope>NUCLEOTIDE SEQUENCE</scope>
    <source>
        <strain evidence="3">A5X3R13</strain>
    </source>
</reference>
<organism evidence="3 4">
    <name type="scientific">Solicola gregarius</name>
    <dbReference type="NCBI Taxonomy" id="2908642"/>
    <lineage>
        <taxon>Bacteria</taxon>
        <taxon>Bacillati</taxon>
        <taxon>Actinomycetota</taxon>
        <taxon>Actinomycetes</taxon>
        <taxon>Propionibacteriales</taxon>
        <taxon>Nocardioidaceae</taxon>
        <taxon>Solicola</taxon>
    </lineage>
</organism>